<proteinExistence type="predicted"/>
<organism evidence="1 2">
    <name type="scientific">Neolentinus lepideus HHB14362 ss-1</name>
    <dbReference type="NCBI Taxonomy" id="1314782"/>
    <lineage>
        <taxon>Eukaryota</taxon>
        <taxon>Fungi</taxon>
        <taxon>Dikarya</taxon>
        <taxon>Basidiomycota</taxon>
        <taxon>Agaricomycotina</taxon>
        <taxon>Agaricomycetes</taxon>
        <taxon>Gloeophyllales</taxon>
        <taxon>Gloeophyllaceae</taxon>
        <taxon>Neolentinus</taxon>
    </lineage>
</organism>
<evidence type="ECO:0000313" key="2">
    <source>
        <dbReference type="Proteomes" id="UP000076761"/>
    </source>
</evidence>
<dbReference type="Proteomes" id="UP000076761">
    <property type="component" value="Unassembled WGS sequence"/>
</dbReference>
<keyword evidence="2" id="KW-1185">Reference proteome</keyword>
<protein>
    <submittedName>
        <fullName evidence="1">Uncharacterized protein</fullName>
    </submittedName>
</protein>
<reference evidence="1 2" key="1">
    <citation type="journal article" date="2016" name="Mol. Biol. Evol.">
        <title>Comparative Genomics of Early-Diverging Mushroom-Forming Fungi Provides Insights into the Origins of Lignocellulose Decay Capabilities.</title>
        <authorList>
            <person name="Nagy L.G."/>
            <person name="Riley R."/>
            <person name="Tritt A."/>
            <person name="Adam C."/>
            <person name="Daum C."/>
            <person name="Floudas D."/>
            <person name="Sun H."/>
            <person name="Yadav J.S."/>
            <person name="Pangilinan J."/>
            <person name="Larsson K.H."/>
            <person name="Matsuura K."/>
            <person name="Barry K."/>
            <person name="Labutti K."/>
            <person name="Kuo R."/>
            <person name="Ohm R.A."/>
            <person name="Bhattacharya S.S."/>
            <person name="Shirouzu T."/>
            <person name="Yoshinaga Y."/>
            <person name="Martin F.M."/>
            <person name="Grigoriev I.V."/>
            <person name="Hibbett D.S."/>
        </authorList>
    </citation>
    <scope>NUCLEOTIDE SEQUENCE [LARGE SCALE GENOMIC DNA]</scope>
    <source>
        <strain evidence="1 2">HHB14362 ss-1</strain>
    </source>
</reference>
<name>A0A165SWA2_9AGAM</name>
<dbReference type="EMBL" id="KV425570">
    <property type="protein sequence ID" value="KZT25773.1"/>
    <property type="molecule type" value="Genomic_DNA"/>
</dbReference>
<dbReference type="InParanoid" id="A0A165SWA2"/>
<accession>A0A165SWA2</accession>
<sequence>MVMVVPSPPSPLTQPVHKQSQLASDVDDMTSAGTALAISCTQSGSSSSSSFQMMPMSPPYLDPHITHLERDMANMHQSLEDLHGMVQDMVATQKAGFERLTAQACPPNLPKTSSSTLARVQLPPQPFSKVPVIGLQRR</sequence>
<gene>
    <name evidence="1" type="ORF">NEOLEDRAFT_1178222</name>
</gene>
<dbReference type="AlphaFoldDB" id="A0A165SWA2"/>
<evidence type="ECO:0000313" key="1">
    <source>
        <dbReference type="EMBL" id="KZT25773.1"/>
    </source>
</evidence>